<dbReference type="InterPro" id="IPR032675">
    <property type="entry name" value="LRR_dom_sf"/>
</dbReference>
<organism evidence="1 2">
    <name type="scientific">Coniophora puteana (strain RWD-64-598)</name>
    <name type="common">Brown rot fungus</name>
    <dbReference type="NCBI Taxonomy" id="741705"/>
    <lineage>
        <taxon>Eukaryota</taxon>
        <taxon>Fungi</taxon>
        <taxon>Dikarya</taxon>
        <taxon>Basidiomycota</taxon>
        <taxon>Agaricomycotina</taxon>
        <taxon>Agaricomycetes</taxon>
        <taxon>Agaricomycetidae</taxon>
        <taxon>Boletales</taxon>
        <taxon>Coniophorineae</taxon>
        <taxon>Coniophoraceae</taxon>
        <taxon>Coniophora</taxon>
    </lineage>
</organism>
<accession>A0A5M3N404</accession>
<reference evidence="2" key="1">
    <citation type="journal article" date="2012" name="Science">
        <title>The Paleozoic origin of enzymatic lignin decomposition reconstructed from 31 fungal genomes.</title>
        <authorList>
            <person name="Floudas D."/>
            <person name="Binder M."/>
            <person name="Riley R."/>
            <person name="Barry K."/>
            <person name="Blanchette R.A."/>
            <person name="Henrissat B."/>
            <person name="Martinez A.T."/>
            <person name="Otillar R."/>
            <person name="Spatafora J.W."/>
            <person name="Yadav J.S."/>
            <person name="Aerts A."/>
            <person name="Benoit I."/>
            <person name="Boyd A."/>
            <person name="Carlson A."/>
            <person name="Copeland A."/>
            <person name="Coutinho P.M."/>
            <person name="de Vries R.P."/>
            <person name="Ferreira P."/>
            <person name="Findley K."/>
            <person name="Foster B."/>
            <person name="Gaskell J."/>
            <person name="Glotzer D."/>
            <person name="Gorecki P."/>
            <person name="Heitman J."/>
            <person name="Hesse C."/>
            <person name="Hori C."/>
            <person name="Igarashi K."/>
            <person name="Jurgens J.A."/>
            <person name="Kallen N."/>
            <person name="Kersten P."/>
            <person name="Kohler A."/>
            <person name="Kuees U."/>
            <person name="Kumar T.K.A."/>
            <person name="Kuo A."/>
            <person name="LaButti K."/>
            <person name="Larrondo L.F."/>
            <person name="Lindquist E."/>
            <person name="Ling A."/>
            <person name="Lombard V."/>
            <person name="Lucas S."/>
            <person name="Lundell T."/>
            <person name="Martin R."/>
            <person name="McLaughlin D.J."/>
            <person name="Morgenstern I."/>
            <person name="Morin E."/>
            <person name="Murat C."/>
            <person name="Nagy L.G."/>
            <person name="Nolan M."/>
            <person name="Ohm R.A."/>
            <person name="Patyshakuliyeva A."/>
            <person name="Rokas A."/>
            <person name="Ruiz-Duenas F.J."/>
            <person name="Sabat G."/>
            <person name="Salamov A."/>
            <person name="Samejima M."/>
            <person name="Schmutz J."/>
            <person name="Slot J.C."/>
            <person name="St John F."/>
            <person name="Stenlid J."/>
            <person name="Sun H."/>
            <person name="Sun S."/>
            <person name="Syed K."/>
            <person name="Tsang A."/>
            <person name="Wiebenga A."/>
            <person name="Young D."/>
            <person name="Pisabarro A."/>
            <person name="Eastwood D.C."/>
            <person name="Martin F."/>
            <person name="Cullen D."/>
            <person name="Grigoriev I.V."/>
            <person name="Hibbett D.S."/>
        </authorList>
    </citation>
    <scope>NUCLEOTIDE SEQUENCE [LARGE SCALE GENOMIC DNA]</scope>
    <source>
        <strain evidence="2">RWD-64-598 SS2</strain>
    </source>
</reference>
<name>A0A5M3N404_CONPW</name>
<evidence type="ECO:0000313" key="2">
    <source>
        <dbReference type="Proteomes" id="UP000053558"/>
    </source>
</evidence>
<proteinExistence type="predicted"/>
<protein>
    <recommendedName>
        <fullName evidence="3">F-box domain-containing protein</fullName>
    </recommendedName>
</protein>
<sequence>MHPALAVPELVQEIFTHIEDRDGLDAFTTLIEKNRAFARLARTCKAFKRPAIEELWADAAVYHLVNSLIPHRLVMRRHGDPDPYGWSTTFRQTKTWIADVEPLTPRDIDVIREYSSCIRTLRFPSLFTIPIAGPVLRALASLPGGVERTFPKLRSVVVTDWLDGVILQDYLPFVTHASFLDLEFSEQGLTNAGIDFLSKFTSRHGPAVYGLDLSFASVLTKPASRELLPKLCLNILRLDHLRTLVCTDLDQPTLLHVSRLPNLVSLNFKNILDLSTTPILSFPALESLTTKLYDFSAVLFFLRKLSRFPSSIQVPSWDTTTISDSEALFSILASRRDTKLRSITQAHQGGGFQNAHEFLTLRTIQPLLVFTSLTVFEWYSPSGVLITDADLGLIAHTWPHLERLRLISKTHNYIPVATLDGVFTMAKLCPRLQSLTLPVDASKLSGIAPDDPADGLCHRRLQWLNMGTCCINAKDQAKLAFILAQGFPHLDSVGLDVQDPENIGGSRTVVGVHIGRALKYLRCAKEEGIIKSWAEDESRIREMLVRFFGQACRVDSDLTHT</sequence>
<dbReference type="Gene3D" id="3.80.10.10">
    <property type="entry name" value="Ribonuclease Inhibitor"/>
    <property type="match status" value="1"/>
</dbReference>
<dbReference type="AlphaFoldDB" id="A0A5M3N404"/>
<evidence type="ECO:0000313" key="1">
    <source>
        <dbReference type="EMBL" id="EIW86159.1"/>
    </source>
</evidence>
<dbReference type="GeneID" id="19200512"/>
<dbReference type="SUPFAM" id="SSF52047">
    <property type="entry name" value="RNI-like"/>
    <property type="match status" value="1"/>
</dbReference>
<dbReference type="RefSeq" id="XP_007763066.1">
    <property type="nucleotide sequence ID" value="XM_007764876.1"/>
</dbReference>
<gene>
    <name evidence="1" type="ORF">CONPUDRAFT_133699</name>
</gene>
<dbReference type="EMBL" id="JH711573">
    <property type="protein sequence ID" value="EIW86159.1"/>
    <property type="molecule type" value="Genomic_DNA"/>
</dbReference>
<comment type="caution">
    <text evidence="1">The sequence shown here is derived from an EMBL/GenBank/DDBJ whole genome shotgun (WGS) entry which is preliminary data.</text>
</comment>
<dbReference type="KEGG" id="cput:CONPUDRAFT_133699"/>
<dbReference type="Proteomes" id="UP000053558">
    <property type="component" value="Unassembled WGS sequence"/>
</dbReference>
<dbReference type="OrthoDB" id="3543113at2759"/>
<evidence type="ECO:0008006" key="3">
    <source>
        <dbReference type="Google" id="ProtNLM"/>
    </source>
</evidence>
<keyword evidence="2" id="KW-1185">Reference proteome</keyword>